<reference evidence="2 3" key="1">
    <citation type="submission" date="2018-09" db="EMBL/GenBank/DDBJ databases">
        <title>Genome sequencing of strain 6GH32-13.</title>
        <authorList>
            <person name="Weon H.-Y."/>
            <person name="Heo J."/>
            <person name="Kwon S.-W."/>
        </authorList>
    </citation>
    <scope>NUCLEOTIDE SEQUENCE [LARGE SCALE GENOMIC DNA]</scope>
    <source>
        <strain evidence="2 3">5GH32-13</strain>
    </source>
</reference>
<evidence type="ECO:0008006" key="4">
    <source>
        <dbReference type="Google" id="ProtNLM"/>
    </source>
</evidence>
<feature type="signal peptide" evidence="1">
    <location>
        <begin position="1"/>
        <end position="17"/>
    </location>
</feature>
<proteinExistence type="predicted"/>
<dbReference type="RefSeq" id="WP_119048425.1">
    <property type="nucleotide sequence ID" value="NZ_CP032157.1"/>
</dbReference>
<evidence type="ECO:0000313" key="2">
    <source>
        <dbReference type="EMBL" id="AXY72587.1"/>
    </source>
</evidence>
<accession>A0A3B7MG62</accession>
<dbReference type="EMBL" id="CP032157">
    <property type="protein sequence ID" value="AXY72587.1"/>
    <property type="molecule type" value="Genomic_DNA"/>
</dbReference>
<keyword evidence="1" id="KW-0732">Signal</keyword>
<gene>
    <name evidence="2" type="ORF">D3H65_00730</name>
</gene>
<dbReference type="PROSITE" id="PS51257">
    <property type="entry name" value="PROKAR_LIPOPROTEIN"/>
    <property type="match status" value="1"/>
</dbReference>
<dbReference type="AlphaFoldDB" id="A0A3B7MG62"/>
<feature type="chain" id="PRO_5017657919" description="YD repeat-containing protein" evidence="1">
    <location>
        <begin position="18"/>
        <end position="276"/>
    </location>
</feature>
<keyword evidence="3" id="KW-1185">Reference proteome</keyword>
<name>A0A3B7MG62_9BACT</name>
<dbReference type="KEGG" id="pseg:D3H65_00730"/>
<organism evidence="2 3">
    <name type="scientific">Paraflavitalea soli</name>
    <dbReference type="NCBI Taxonomy" id="2315862"/>
    <lineage>
        <taxon>Bacteria</taxon>
        <taxon>Pseudomonadati</taxon>
        <taxon>Bacteroidota</taxon>
        <taxon>Chitinophagia</taxon>
        <taxon>Chitinophagales</taxon>
        <taxon>Chitinophagaceae</taxon>
        <taxon>Paraflavitalea</taxon>
    </lineage>
</organism>
<dbReference type="OrthoDB" id="679005at2"/>
<evidence type="ECO:0000313" key="3">
    <source>
        <dbReference type="Proteomes" id="UP000263900"/>
    </source>
</evidence>
<protein>
    <recommendedName>
        <fullName evidence="4">YD repeat-containing protein</fullName>
    </recommendedName>
</protein>
<dbReference type="Proteomes" id="UP000263900">
    <property type="component" value="Chromosome"/>
</dbReference>
<sequence length="276" mass="32348">MKHYSFMLWLSLAIFLAACNKNDCPPGQELWQVSSSDRISKYQYKYDHNRSLIQITKLPWSFGPNWILTNDQLKRPLTLRDSIQTFYDQFIYQGGRLIRIEGHTGPNTPGTPHTFFTYDNKGRIIKKQGSANYYAYVKYEYEGNSRNFKRALFYNNPPAAKASQEPDAALILEYTYDNKINPFSTFLYTDVIPFWDTEYMGGTFYDPIVPNNVVNQKFWGKVDTGYFKFSEYDYTYVYDHNYPVSHILRQTAYNDDGTIAFQSTDPGAHTYDKFPR</sequence>
<evidence type="ECO:0000256" key="1">
    <source>
        <dbReference type="SAM" id="SignalP"/>
    </source>
</evidence>